<dbReference type="STRING" id="1547922.ISF6_4453"/>
<protein>
    <submittedName>
        <fullName evidence="2">Uncharacterized protein</fullName>
    </submittedName>
</protein>
<reference evidence="3" key="1">
    <citation type="submission" date="2015-07" db="EMBL/GenBank/DDBJ databases">
        <title>Discovery of a poly(ethylene terephthalate assimilation.</title>
        <authorList>
            <person name="Yoshida S."/>
            <person name="Hiraga K."/>
            <person name="Takehana T."/>
            <person name="Taniguchi I."/>
            <person name="Yamaji H."/>
            <person name="Maeda Y."/>
            <person name="Toyohara K."/>
            <person name="Miyamoto K."/>
            <person name="Kimura Y."/>
            <person name="Oda K."/>
        </authorList>
    </citation>
    <scope>NUCLEOTIDE SEQUENCE [LARGE SCALE GENOMIC DNA]</scope>
    <source>
        <strain evidence="3">NBRC 110686 / TISTR 2288 / 201-F6</strain>
    </source>
</reference>
<feature type="compositionally biased region" description="Low complexity" evidence="1">
    <location>
        <begin position="208"/>
        <end position="219"/>
    </location>
</feature>
<evidence type="ECO:0000313" key="3">
    <source>
        <dbReference type="Proteomes" id="UP000037660"/>
    </source>
</evidence>
<gene>
    <name evidence="2" type="ORF">ISF6_4453</name>
</gene>
<dbReference type="RefSeq" id="WP_054022121.1">
    <property type="nucleotide sequence ID" value="NZ_BBYR01000069.1"/>
</dbReference>
<accession>A0A0K8P6W2</accession>
<comment type="caution">
    <text evidence="2">The sequence shown here is derived from an EMBL/GenBank/DDBJ whole genome shotgun (WGS) entry which is preliminary data.</text>
</comment>
<organism evidence="2 3">
    <name type="scientific">Piscinibacter sakaiensis</name>
    <name type="common">Ideonella sakaiensis</name>
    <dbReference type="NCBI Taxonomy" id="1547922"/>
    <lineage>
        <taxon>Bacteria</taxon>
        <taxon>Pseudomonadati</taxon>
        <taxon>Pseudomonadota</taxon>
        <taxon>Betaproteobacteria</taxon>
        <taxon>Burkholderiales</taxon>
        <taxon>Sphaerotilaceae</taxon>
        <taxon>Piscinibacter</taxon>
    </lineage>
</organism>
<dbReference type="AlphaFoldDB" id="A0A0K8P6W2"/>
<name>A0A0K8P6W2_PISS1</name>
<dbReference type="Proteomes" id="UP000037660">
    <property type="component" value="Unassembled WGS sequence"/>
</dbReference>
<dbReference type="EMBL" id="BBYR01000069">
    <property type="protein sequence ID" value="GAP38259.1"/>
    <property type="molecule type" value="Genomic_DNA"/>
</dbReference>
<evidence type="ECO:0000313" key="2">
    <source>
        <dbReference type="EMBL" id="GAP38259.1"/>
    </source>
</evidence>
<evidence type="ECO:0000256" key="1">
    <source>
        <dbReference type="SAM" id="MobiDB-lite"/>
    </source>
</evidence>
<keyword evidence="3" id="KW-1185">Reference proteome</keyword>
<reference evidence="2 3" key="2">
    <citation type="journal article" date="2016" name="Science">
        <title>A bacterium that degrades and assimilates poly(ethylene terephthalate).</title>
        <authorList>
            <person name="Yoshida S."/>
            <person name="Hiraga K."/>
            <person name="Takehana T."/>
            <person name="Taniguchi I."/>
            <person name="Yamaji H."/>
            <person name="Maeda Y."/>
            <person name="Toyohara K."/>
            <person name="Miyamoto K."/>
            <person name="Kimura Y."/>
            <person name="Oda K."/>
        </authorList>
    </citation>
    <scope>NUCLEOTIDE SEQUENCE [LARGE SCALE GENOMIC DNA]</scope>
    <source>
        <strain evidence="3">NBRC 110686 / TISTR 2288 / 201-F6</strain>
    </source>
</reference>
<feature type="region of interest" description="Disordered" evidence="1">
    <location>
        <begin position="208"/>
        <end position="230"/>
    </location>
</feature>
<proteinExistence type="predicted"/>
<sequence>MDPLLASQRALIDAWQRCCGRRPVLHRRRLAALARERALADAAPDIRGFLAAGGQGLEAGRAPELDRWAAEFARARSLGSPIAAEAALQAAAAALSARDAAGWLPALAQAEAAAAPWRQRAVPADGGLAEVLRALLWQAAALPGGQEARAVARTAWQRWGEADPAGRARALHGAGPAPAALARLPWRDEALAAALDLLRTRLPLAPAGSTARGGDAAAPAPAPAPDPAGQAARWRALLDAWERGLAAAPGAPDASAAALAAAGPAWDTRPDQALAPYEALTAGSGPTARAARALLAAGRGATDALDVQRRWVEAGLVPALGIAAVEARLDEDEAREAGWPSPLRRAHARALRDRLAEVRTDTELVALTAHAEACLAVEHAWQALLFDTALVPLQAAALAAMLGPELTAPDLPGPAVDAARALLGGGPRARLAAPWLAGWLAGNLAPALAAPDADPLAALGEAGHGVLPALRGWQAWRAAHGAPALDAPALPAALAELLDAAGAAEAPPADRRVWLWGVPAPARAAEALLRSPSRPALAGWAPGAGGDEAL</sequence>